<dbReference type="InterPro" id="IPR002051">
    <property type="entry name" value="Haem_Oase"/>
</dbReference>
<keyword evidence="6" id="KW-1185">Reference proteome</keyword>
<name>A0ABN8II53_9NEOP</name>
<dbReference type="InterPro" id="IPR016084">
    <property type="entry name" value="Haem_Oase-like_multi-hlx"/>
</dbReference>
<dbReference type="Proteomes" id="UP000837857">
    <property type="component" value="Chromosome 25"/>
</dbReference>
<evidence type="ECO:0000256" key="1">
    <source>
        <dbReference type="ARBA" id="ARBA00022617"/>
    </source>
</evidence>
<dbReference type="InterPro" id="IPR016053">
    <property type="entry name" value="Haem_Oase-like"/>
</dbReference>
<gene>
    <name evidence="5" type="ORF">IPOD504_LOCUS10473</name>
</gene>
<evidence type="ECO:0000313" key="5">
    <source>
        <dbReference type="EMBL" id="CAH2058171.1"/>
    </source>
</evidence>
<proteinExistence type="predicted"/>
<dbReference type="EMBL" id="OW152837">
    <property type="protein sequence ID" value="CAH2058171.1"/>
    <property type="molecule type" value="Genomic_DNA"/>
</dbReference>
<evidence type="ECO:0008006" key="7">
    <source>
        <dbReference type="Google" id="ProtNLM"/>
    </source>
</evidence>
<keyword evidence="1" id="KW-0349">Heme</keyword>
<dbReference type="Gene3D" id="1.20.910.10">
    <property type="entry name" value="Heme oxygenase-like"/>
    <property type="match status" value="1"/>
</dbReference>
<keyword evidence="4" id="KW-0812">Transmembrane</keyword>
<keyword evidence="3" id="KW-0408">Iron</keyword>
<dbReference type="Pfam" id="PF01126">
    <property type="entry name" value="Heme_oxygenase"/>
    <property type="match status" value="1"/>
</dbReference>
<evidence type="ECO:0000256" key="2">
    <source>
        <dbReference type="ARBA" id="ARBA00022723"/>
    </source>
</evidence>
<protein>
    <recommendedName>
        <fullName evidence="7">Heme oxygenase</fullName>
    </recommendedName>
</protein>
<dbReference type="SUPFAM" id="SSF48613">
    <property type="entry name" value="Heme oxygenase-like"/>
    <property type="match status" value="1"/>
</dbReference>
<feature type="non-terminal residue" evidence="5">
    <location>
        <position position="216"/>
    </location>
</feature>
<dbReference type="PANTHER" id="PTHR10720">
    <property type="entry name" value="HEME OXYGENASE"/>
    <property type="match status" value="1"/>
</dbReference>
<dbReference type="PANTHER" id="PTHR10720:SF0">
    <property type="entry name" value="HEME OXYGENASE"/>
    <property type="match status" value="1"/>
</dbReference>
<evidence type="ECO:0000256" key="4">
    <source>
        <dbReference type="SAM" id="Phobius"/>
    </source>
</evidence>
<keyword evidence="4" id="KW-1133">Transmembrane helix</keyword>
<reference evidence="5" key="1">
    <citation type="submission" date="2022-03" db="EMBL/GenBank/DDBJ databases">
        <authorList>
            <person name="Martin H S."/>
        </authorList>
    </citation>
    <scope>NUCLEOTIDE SEQUENCE</scope>
</reference>
<evidence type="ECO:0000313" key="6">
    <source>
        <dbReference type="Proteomes" id="UP000837857"/>
    </source>
</evidence>
<keyword evidence="4" id="KW-0472">Membrane</keyword>
<evidence type="ECO:0000256" key="3">
    <source>
        <dbReference type="ARBA" id="ARBA00023004"/>
    </source>
</evidence>
<organism evidence="5 6">
    <name type="scientific">Iphiclides podalirius</name>
    <name type="common">scarce swallowtail</name>
    <dbReference type="NCBI Taxonomy" id="110791"/>
    <lineage>
        <taxon>Eukaryota</taxon>
        <taxon>Metazoa</taxon>
        <taxon>Ecdysozoa</taxon>
        <taxon>Arthropoda</taxon>
        <taxon>Hexapoda</taxon>
        <taxon>Insecta</taxon>
        <taxon>Pterygota</taxon>
        <taxon>Neoptera</taxon>
        <taxon>Endopterygota</taxon>
        <taxon>Lepidoptera</taxon>
        <taxon>Glossata</taxon>
        <taxon>Ditrysia</taxon>
        <taxon>Papilionoidea</taxon>
        <taxon>Papilionidae</taxon>
        <taxon>Papilioninae</taxon>
        <taxon>Iphiclides</taxon>
    </lineage>
</organism>
<dbReference type="PRINTS" id="PR00088">
    <property type="entry name" value="HAEMOXYGNASE"/>
</dbReference>
<accession>A0ABN8II53</accession>
<dbReference type="CDD" id="cd19165">
    <property type="entry name" value="HemeO"/>
    <property type="match status" value="1"/>
</dbReference>
<sequence length="216" mass="24858">MRKATRKIHSVSDALVNAKFAISLRDEEVWGGGLFVFYHIFSFLEDAKGRLNIPDLNKLFVNKILYRKQAFEEDLTHYLGENWQSTAKSPALENYLEHLQNIEKEQPMLLLVYVYHLYLGLLSGGQILAKKRKMFGERNGLQDIYVDKVTDFGDVDLCQLKQEFRNAINEIAERMTADEKDAFIDESNQGSTQPQCNGRASPWGNRLLDHGIPYAR</sequence>
<keyword evidence="2" id="KW-0479">Metal-binding</keyword>
<feature type="transmembrane region" description="Helical" evidence="4">
    <location>
        <begin position="108"/>
        <end position="129"/>
    </location>
</feature>